<reference evidence="1 2" key="1">
    <citation type="journal article" date="2017" name="Nat. Commun.">
        <title>Genome assembly with in vitro proximity ligation data and whole-genome triplication in lettuce.</title>
        <authorList>
            <person name="Reyes-Chin-Wo S."/>
            <person name="Wang Z."/>
            <person name="Yang X."/>
            <person name="Kozik A."/>
            <person name="Arikit S."/>
            <person name="Song C."/>
            <person name="Xia L."/>
            <person name="Froenicke L."/>
            <person name="Lavelle D.O."/>
            <person name="Truco M.J."/>
            <person name="Xia R."/>
            <person name="Zhu S."/>
            <person name="Xu C."/>
            <person name="Xu H."/>
            <person name="Xu X."/>
            <person name="Cox K."/>
            <person name="Korf I."/>
            <person name="Meyers B.C."/>
            <person name="Michelmore R.W."/>
        </authorList>
    </citation>
    <scope>NUCLEOTIDE SEQUENCE [LARGE SCALE GENOMIC DNA]</scope>
    <source>
        <strain evidence="2">cv. Salinas</strain>
        <tissue evidence="1">Seedlings</tissue>
    </source>
</reference>
<evidence type="ECO:0000313" key="2">
    <source>
        <dbReference type="Proteomes" id="UP000235145"/>
    </source>
</evidence>
<keyword evidence="2" id="KW-1185">Reference proteome</keyword>
<proteinExistence type="predicted"/>
<evidence type="ECO:0000313" key="1">
    <source>
        <dbReference type="EMBL" id="KAJ0189494.1"/>
    </source>
</evidence>
<accession>A0A9R1ULU5</accession>
<evidence type="ECO:0008006" key="3">
    <source>
        <dbReference type="Google" id="ProtNLM"/>
    </source>
</evidence>
<gene>
    <name evidence="1" type="ORF">LSAT_V11C800442390</name>
</gene>
<sequence length="122" mass="13765">MIVGWQIDGMLVDGLGDGFVNYVMLVARLLNEGFAGNNTKKYIDSIILQEGEEGMIGTRWCRFVPIKLNIHIWRTIFDRVPTHPISMLCPLCSTQIEECNHVFVGCCNTRVSGLSIFFNLIV</sequence>
<dbReference type="EMBL" id="NBSK02000008">
    <property type="protein sequence ID" value="KAJ0189494.1"/>
    <property type="molecule type" value="Genomic_DNA"/>
</dbReference>
<protein>
    <recommendedName>
        <fullName evidence="3">Reverse transcriptase zinc-binding domain-containing protein</fullName>
    </recommendedName>
</protein>
<dbReference type="AlphaFoldDB" id="A0A9R1ULU5"/>
<comment type="caution">
    <text evidence="1">The sequence shown here is derived from an EMBL/GenBank/DDBJ whole genome shotgun (WGS) entry which is preliminary data.</text>
</comment>
<organism evidence="1 2">
    <name type="scientific">Lactuca sativa</name>
    <name type="common">Garden lettuce</name>
    <dbReference type="NCBI Taxonomy" id="4236"/>
    <lineage>
        <taxon>Eukaryota</taxon>
        <taxon>Viridiplantae</taxon>
        <taxon>Streptophyta</taxon>
        <taxon>Embryophyta</taxon>
        <taxon>Tracheophyta</taxon>
        <taxon>Spermatophyta</taxon>
        <taxon>Magnoliopsida</taxon>
        <taxon>eudicotyledons</taxon>
        <taxon>Gunneridae</taxon>
        <taxon>Pentapetalae</taxon>
        <taxon>asterids</taxon>
        <taxon>campanulids</taxon>
        <taxon>Asterales</taxon>
        <taxon>Asteraceae</taxon>
        <taxon>Cichorioideae</taxon>
        <taxon>Cichorieae</taxon>
        <taxon>Lactucinae</taxon>
        <taxon>Lactuca</taxon>
    </lineage>
</organism>
<dbReference type="Proteomes" id="UP000235145">
    <property type="component" value="Unassembled WGS sequence"/>
</dbReference>
<name>A0A9R1ULU5_LACSA</name>